<gene>
    <name evidence="1" type="ORF">LY79DRAFT_571926</name>
</gene>
<evidence type="ECO:0000313" key="2">
    <source>
        <dbReference type="Proteomes" id="UP001230504"/>
    </source>
</evidence>
<dbReference type="SUPFAM" id="SSF51905">
    <property type="entry name" value="FAD/NAD(P)-binding domain"/>
    <property type="match status" value="1"/>
</dbReference>
<comment type="caution">
    <text evidence="1">The sequence shown here is derived from an EMBL/GenBank/DDBJ whole genome shotgun (WGS) entry which is preliminary data.</text>
</comment>
<name>A0AAD8UZ36_9PEZI</name>
<dbReference type="Proteomes" id="UP001230504">
    <property type="component" value="Unassembled WGS sequence"/>
</dbReference>
<dbReference type="PRINTS" id="PR00419">
    <property type="entry name" value="ADXRDTASE"/>
</dbReference>
<accession>A0AAD8UZ36</accession>
<proteinExistence type="predicted"/>
<organism evidence="1 2">
    <name type="scientific">Colletotrichum navitas</name>
    <dbReference type="NCBI Taxonomy" id="681940"/>
    <lineage>
        <taxon>Eukaryota</taxon>
        <taxon>Fungi</taxon>
        <taxon>Dikarya</taxon>
        <taxon>Ascomycota</taxon>
        <taxon>Pezizomycotina</taxon>
        <taxon>Sordariomycetes</taxon>
        <taxon>Hypocreomycetidae</taxon>
        <taxon>Glomerellales</taxon>
        <taxon>Glomerellaceae</taxon>
        <taxon>Colletotrichum</taxon>
        <taxon>Colletotrichum graminicola species complex</taxon>
    </lineage>
</organism>
<dbReference type="Pfam" id="PF13450">
    <property type="entry name" value="NAD_binding_8"/>
    <property type="match status" value="1"/>
</dbReference>
<evidence type="ECO:0000313" key="1">
    <source>
        <dbReference type="EMBL" id="KAK1569404.1"/>
    </source>
</evidence>
<protein>
    <submittedName>
        <fullName evidence="1">Uncharacterized protein</fullName>
    </submittedName>
</protein>
<dbReference type="EMBL" id="JAHLJV010000136">
    <property type="protein sequence ID" value="KAK1569404.1"/>
    <property type="molecule type" value="Genomic_DNA"/>
</dbReference>
<keyword evidence="2" id="KW-1185">Reference proteome</keyword>
<dbReference type="Gene3D" id="3.50.50.60">
    <property type="entry name" value="FAD/NAD(P)-binding domain"/>
    <property type="match status" value="1"/>
</dbReference>
<dbReference type="GeneID" id="85443540"/>
<dbReference type="RefSeq" id="XP_060407649.1">
    <property type="nucleotide sequence ID" value="XM_060559300.1"/>
</dbReference>
<sequence length="73" mass="7990">MAAKIRRVAVIGAGPSGAIATDALIKEQAFDTVRVFDRRAEPGGTCCEPTSLTPRWTHTYFYPSLLNIHDNTL</sequence>
<dbReference type="InterPro" id="IPR036188">
    <property type="entry name" value="FAD/NAD-bd_sf"/>
</dbReference>
<dbReference type="AlphaFoldDB" id="A0AAD8UZ36"/>
<reference evidence="1" key="1">
    <citation type="submission" date="2021-06" db="EMBL/GenBank/DDBJ databases">
        <title>Comparative genomics, transcriptomics and evolutionary studies reveal genomic signatures of adaptation to plant cell wall in hemibiotrophic fungi.</title>
        <authorList>
            <consortium name="DOE Joint Genome Institute"/>
            <person name="Baroncelli R."/>
            <person name="Diaz J.F."/>
            <person name="Benocci T."/>
            <person name="Peng M."/>
            <person name="Battaglia E."/>
            <person name="Haridas S."/>
            <person name="Andreopoulos W."/>
            <person name="Labutti K."/>
            <person name="Pangilinan J."/>
            <person name="Floch G.L."/>
            <person name="Makela M.R."/>
            <person name="Henrissat B."/>
            <person name="Grigoriev I.V."/>
            <person name="Crouch J.A."/>
            <person name="De Vries R.P."/>
            <person name="Sukno S.A."/>
            <person name="Thon M.R."/>
        </authorList>
    </citation>
    <scope>NUCLEOTIDE SEQUENCE</scope>
    <source>
        <strain evidence="1">CBS 125086</strain>
    </source>
</reference>
<feature type="non-terminal residue" evidence="1">
    <location>
        <position position="1"/>
    </location>
</feature>